<dbReference type="RefSeq" id="WP_380745892.1">
    <property type="nucleotide sequence ID" value="NZ_JBHTLI010000002.1"/>
</dbReference>
<sequence length="383" mass="44413">MKLIFCFAKILRNSHLEIFELDKLVEKGYDVTLLDLTKLHGGQATCDNEFMNNLITQCNTKEDIIDFVGNLGSAPVIYVCNDEYLTKAFESLKLLVRDQDKVLGFRTKTIPVQHKKLNVFKRVLRAAFRRDGNFYSLFQKIYKLKRNYLIPDYFLCSTNYDLPLKIALTLKKQNIIIAHADDVNKILKVGSFDESKQRIGVFLDQLLPIAYQNQLPDEYFDHYYEKLRNSLNKLKDVLDLEEIIIAEHPESEIYSEKLTDKFKGYTRVRGRTNELIKSSSVVFAHFSTSIGFAAFYKKPIVILNDRKFEDIERISLAMASFVDILNLPVIDMDSREAGALTDLSVDNKSYDNYIKKFLKDSMVNENSYHYAIKKIHNDISVSR</sequence>
<accession>A0ABW3NUH6</accession>
<reference evidence="2" key="1">
    <citation type="journal article" date="2019" name="Int. J. Syst. Evol. Microbiol.">
        <title>The Global Catalogue of Microorganisms (GCM) 10K type strain sequencing project: providing services to taxonomists for standard genome sequencing and annotation.</title>
        <authorList>
            <consortium name="The Broad Institute Genomics Platform"/>
            <consortium name="The Broad Institute Genome Sequencing Center for Infectious Disease"/>
            <person name="Wu L."/>
            <person name="Ma J."/>
        </authorList>
    </citation>
    <scope>NUCLEOTIDE SEQUENCE [LARGE SCALE GENOMIC DNA]</scope>
    <source>
        <strain evidence="2">CCUG 64793</strain>
    </source>
</reference>
<name>A0ABW3NUH6_9FLAO</name>
<dbReference type="Proteomes" id="UP001597131">
    <property type="component" value="Unassembled WGS sequence"/>
</dbReference>
<dbReference type="EMBL" id="JBHTLI010000002">
    <property type="protein sequence ID" value="MFD1096341.1"/>
    <property type="molecule type" value="Genomic_DNA"/>
</dbReference>
<gene>
    <name evidence="1" type="ORF">ACFQ3Q_11315</name>
</gene>
<comment type="caution">
    <text evidence="1">The sequence shown here is derived from an EMBL/GenBank/DDBJ whole genome shotgun (WGS) entry which is preliminary data.</text>
</comment>
<proteinExistence type="predicted"/>
<organism evidence="1 2">
    <name type="scientific">Salegentibacter chungangensis</name>
    <dbReference type="NCBI Taxonomy" id="1335724"/>
    <lineage>
        <taxon>Bacteria</taxon>
        <taxon>Pseudomonadati</taxon>
        <taxon>Bacteroidota</taxon>
        <taxon>Flavobacteriia</taxon>
        <taxon>Flavobacteriales</taxon>
        <taxon>Flavobacteriaceae</taxon>
        <taxon>Salegentibacter</taxon>
    </lineage>
</organism>
<evidence type="ECO:0008006" key="3">
    <source>
        <dbReference type="Google" id="ProtNLM"/>
    </source>
</evidence>
<keyword evidence="2" id="KW-1185">Reference proteome</keyword>
<evidence type="ECO:0000313" key="1">
    <source>
        <dbReference type="EMBL" id="MFD1096341.1"/>
    </source>
</evidence>
<evidence type="ECO:0000313" key="2">
    <source>
        <dbReference type="Proteomes" id="UP001597131"/>
    </source>
</evidence>
<protein>
    <recommendedName>
        <fullName evidence="3">Capsular biosynthesis protein</fullName>
    </recommendedName>
</protein>